<dbReference type="InterPro" id="IPR029001">
    <property type="entry name" value="ITPase-like_fam"/>
</dbReference>
<comment type="cofactor">
    <cofactor evidence="1">
        <name>a divalent metal cation</name>
        <dbReference type="ChEBI" id="CHEBI:60240"/>
    </cofactor>
</comment>
<dbReference type="Pfam" id="PF02545">
    <property type="entry name" value="Maf"/>
    <property type="match status" value="1"/>
</dbReference>
<dbReference type="Proteomes" id="UP000681722">
    <property type="component" value="Unassembled WGS sequence"/>
</dbReference>
<keyword evidence="7" id="KW-1185">Reference proteome</keyword>
<dbReference type="SUPFAM" id="SSF52972">
    <property type="entry name" value="ITPase-like"/>
    <property type="match status" value="1"/>
</dbReference>
<evidence type="ECO:0000256" key="2">
    <source>
        <dbReference type="ARBA" id="ARBA00022801"/>
    </source>
</evidence>
<dbReference type="CDD" id="cd00555">
    <property type="entry name" value="Maf"/>
    <property type="match status" value="1"/>
</dbReference>
<accession>A0A814GH19</accession>
<gene>
    <name evidence="4" type="ORF">GPM918_LOCUS13514</name>
    <name evidence="3" type="ORF">OVA965_LOCUS12050</name>
    <name evidence="6" type="ORF">SRO942_LOCUS13514</name>
    <name evidence="5" type="ORF">TMI583_LOCUS12052</name>
</gene>
<keyword evidence="2" id="KW-0378">Hydrolase</keyword>
<dbReference type="HAMAP" id="MF_00528">
    <property type="entry name" value="Maf"/>
    <property type="match status" value="1"/>
</dbReference>
<dbReference type="EMBL" id="CAJNOK010004767">
    <property type="protein sequence ID" value="CAF0948986.1"/>
    <property type="molecule type" value="Genomic_DNA"/>
</dbReference>
<dbReference type="InterPro" id="IPR003697">
    <property type="entry name" value="Maf-like"/>
</dbReference>
<dbReference type="OrthoDB" id="10267058at2759"/>
<evidence type="ECO:0000313" key="4">
    <source>
        <dbReference type="EMBL" id="CAF0996246.1"/>
    </source>
</evidence>
<dbReference type="PANTHER" id="PTHR43213">
    <property type="entry name" value="BIFUNCTIONAL DTTP/UTP PYROPHOSPHATASE/METHYLTRANSFERASE PROTEIN-RELATED"/>
    <property type="match status" value="1"/>
</dbReference>
<comment type="caution">
    <text evidence="4">The sequence shown here is derived from an EMBL/GenBank/DDBJ whole genome shotgun (WGS) entry which is preliminary data.</text>
</comment>
<evidence type="ECO:0000313" key="6">
    <source>
        <dbReference type="EMBL" id="CAF3767861.1"/>
    </source>
</evidence>
<reference evidence="4" key="1">
    <citation type="submission" date="2021-02" db="EMBL/GenBank/DDBJ databases">
        <authorList>
            <person name="Nowell W R."/>
        </authorList>
    </citation>
    <scope>NUCLEOTIDE SEQUENCE</scope>
</reference>
<evidence type="ECO:0000313" key="5">
    <source>
        <dbReference type="EMBL" id="CAF3723363.1"/>
    </source>
</evidence>
<dbReference type="EMBL" id="CAJOBC010003117">
    <property type="protein sequence ID" value="CAF3767861.1"/>
    <property type="molecule type" value="Genomic_DNA"/>
</dbReference>
<protein>
    <submittedName>
        <fullName evidence="4">Uncharacterized protein</fullName>
    </submittedName>
</protein>
<dbReference type="GO" id="GO:0047429">
    <property type="term" value="F:nucleoside triphosphate diphosphatase activity"/>
    <property type="evidence" value="ECO:0007669"/>
    <property type="project" value="InterPro"/>
</dbReference>
<dbReference type="Proteomes" id="UP000663829">
    <property type="component" value="Unassembled WGS sequence"/>
</dbReference>
<dbReference type="Gene3D" id="3.90.950.10">
    <property type="match status" value="1"/>
</dbReference>
<evidence type="ECO:0000313" key="7">
    <source>
        <dbReference type="Proteomes" id="UP000663829"/>
    </source>
</evidence>
<dbReference type="NCBIfam" id="TIGR00172">
    <property type="entry name" value="maf"/>
    <property type="match status" value="1"/>
</dbReference>
<dbReference type="EMBL" id="CAJNOQ010003117">
    <property type="protein sequence ID" value="CAF0996246.1"/>
    <property type="molecule type" value="Genomic_DNA"/>
</dbReference>
<organism evidence="4 7">
    <name type="scientific">Didymodactylos carnosus</name>
    <dbReference type="NCBI Taxonomy" id="1234261"/>
    <lineage>
        <taxon>Eukaryota</taxon>
        <taxon>Metazoa</taxon>
        <taxon>Spiralia</taxon>
        <taxon>Gnathifera</taxon>
        <taxon>Rotifera</taxon>
        <taxon>Eurotatoria</taxon>
        <taxon>Bdelloidea</taxon>
        <taxon>Philodinida</taxon>
        <taxon>Philodinidae</taxon>
        <taxon>Didymodactylos</taxon>
    </lineage>
</organism>
<evidence type="ECO:0000256" key="1">
    <source>
        <dbReference type="ARBA" id="ARBA00001968"/>
    </source>
</evidence>
<dbReference type="PANTHER" id="PTHR43213:SF5">
    <property type="entry name" value="BIFUNCTIONAL DTTP_UTP PYROPHOSPHATASE_METHYLTRANSFERASE PROTEIN-RELATED"/>
    <property type="match status" value="1"/>
</dbReference>
<dbReference type="AlphaFoldDB" id="A0A814GH19"/>
<dbReference type="Proteomes" id="UP000682733">
    <property type="component" value="Unassembled WGS sequence"/>
</dbReference>
<evidence type="ECO:0000313" key="3">
    <source>
        <dbReference type="EMBL" id="CAF0948986.1"/>
    </source>
</evidence>
<dbReference type="Proteomes" id="UP000677228">
    <property type="component" value="Unassembled WGS sequence"/>
</dbReference>
<name>A0A814GH19_9BILA</name>
<sequence>MGYFLFGKGQLFPVWEICIFRSENGVIVKETLEDDATLEHYADHSRIDSYSYSSDLRMLQPLKHILSQKQLILASGSPQRKEILKSVNLKFDIVVSTFEENLDPKKYLTNVHEYTIDTARHKCIEVYNKLKQHQPQNNHLIVVSADTMCSFGNVIYGKPTSNANACEILKTFRGNTHQVYTGVCIMYKQREYTFYECTDVTMDDIDDQTVELYVETGEPVGKAGAYAIQGIGATLIKKINGDYFNVVGFPLNRFCVELRRILHDELSA</sequence>
<proteinExistence type="inferred from homology"/>
<dbReference type="EMBL" id="CAJOBA010004771">
    <property type="protein sequence ID" value="CAF3723363.1"/>
    <property type="molecule type" value="Genomic_DNA"/>
</dbReference>